<dbReference type="AlphaFoldDB" id="F1T4E1"/>
<sequence length="63" mass="7131">MYNRNVAVYKDHPRVCGKNAHELQGKWDAPGSPPRMREKPLLSEGIFCKLRITPAYAGKTSFV</sequence>
<protein>
    <submittedName>
        <fullName evidence="1">Uncharacterized protein</fullName>
    </submittedName>
</protein>
<accession>F1T4E1</accession>
<evidence type="ECO:0000313" key="2">
    <source>
        <dbReference type="Proteomes" id="UP000005947"/>
    </source>
</evidence>
<gene>
    <name evidence="1" type="ORF">HMPREF0091_10532</name>
</gene>
<dbReference type="AntiFam" id="ANF00006">
    <property type="entry name" value="Translation of CRISPR region"/>
</dbReference>
<proteinExistence type="predicted"/>
<evidence type="ECO:0000313" key="1">
    <source>
        <dbReference type="EMBL" id="EGF23585.1"/>
    </source>
</evidence>
<dbReference type="AntiFam" id="ANF00057">
    <property type="entry name" value="Translation of E. coli type CRISPR repeat"/>
</dbReference>
<organism evidence="1 2">
    <name type="scientific">Fannyhessea vaginae DSM 15829</name>
    <dbReference type="NCBI Taxonomy" id="525256"/>
    <lineage>
        <taxon>Bacteria</taxon>
        <taxon>Bacillati</taxon>
        <taxon>Actinomycetota</taxon>
        <taxon>Coriobacteriia</taxon>
        <taxon>Coriobacteriales</taxon>
        <taxon>Atopobiaceae</taxon>
        <taxon>Fannyhessea</taxon>
    </lineage>
</organism>
<dbReference type="Proteomes" id="UP000005947">
    <property type="component" value="Unassembled WGS sequence"/>
</dbReference>
<dbReference type="EMBL" id="ACGK02000001">
    <property type="protein sequence ID" value="EGF23585.1"/>
    <property type="molecule type" value="Genomic_DNA"/>
</dbReference>
<comment type="caution">
    <text evidence="1">The sequence shown here is derived from an EMBL/GenBank/DDBJ whole genome shotgun (WGS) entry which is preliminary data.</text>
</comment>
<keyword evidence="2" id="KW-1185">Reference proteome</keyword>
<reference evidence="1 2" key="1">
    <citation type="submission" date="2011-02" db="EMBL/GenBank/DDBJ databases">
        <authorList>
            <person name="Muzny D."/>
            <person name="Qin X."/>
            <person name="Buhay C."/>
            <person name="Dugan-Rocha S."/>
            <person name="Ding Y."/>
            <person name="Chen G."/>
            <person name="Hawes A."/>
            <person name="Holder M."/>
            <person name="Jhangiani S."/>
            <person name="Johnson A."/>
            <person name="Khan Z."/>
            <person name="Li Z."/>
            <person name="Liu W."/>
            <person name="Liu X."/>
            <person name="Perez L."/>
            <person name="Shen H."/>
            <person name="Wang Q."/>
            <person name="Watt J."/>
            <person name="Xi L."/>
            <person name="Xin Y."/>
            <person name="Zhou J."/>
            <person name="Deng J."/>
            <person name="Jiang H."/>
            <person name="Liu Y."/>
            <person name="Qu J."/>
            <person name="Song X.-Z."/>
            <person name="Zhang L."/>
            <person name="Villasana D."/>
            <person name="Johnson A."/>
            <person name="Liu J."/>
            <person name="Liyanage D."/>
            <person name="Lorensuhewa L."/>
            <person name="Robinson T."/>
            <person name="Song A."/>
            <person name="Song B.-B."/>
            <person name="Dinh H."/>
            <person name="Thornton R."/>
            <person name="Coyle M."/>
            <person name="Francisco L."/>
            <person name="Jackson L."/>
            <person name="Javaid M."/>
            <person name="Korchina V."/>
            <person name="Kovar C."/>
            <person name="Mata R."/>
            <person name="Mathew T."/>
            <person name="Ngo R."/>
            <person name="Nguyen L."/>
            <person name="Nguyen N."/>
            <person name="Okwuonu G."/>
            <person name="Ongeri F."/>
            <person name="Pham C."/>
            <person name="Simmons D."/>
            <person name="Wilczek-Boney K."/>
            <person name="Hale W."/>
            <person name="Jakkamsetti A."/>
            <person name="Pham P."/>
            <person name="Ruth R."/>
            <person name="San Lucas F."/>
            <person name="Warren J."/>
            <person name="Zhang J."/>
            <person name="Zhao Z."/>
            <person name="Zhou C."/>
            <person name="Zhu D."/>
            <person name="Lee S."/>
            <person name="Bess C."/>
            <person name="Blankenburg K."/>
            <person name="Forbes L."/>
            <person name="Fu Q."/>
            <person name="Gubbala S."/>
            <person name="Hirani K."/>
            <person name="Jayaseelan J.C."/>
            <person name="Lara F."/>
            <person name="Munidasa M."/>
            <person name="Palculict T."/>
            <person name="Patil S."/>
            <person name="Pu L.-L."/>
            <person name="Saada N."/>
            <person name="Tang L."/>
            <person name="Weissenberger G."/>
            <person name="Zhu Y."/>
            <person name="Hemphill L."/>
            <person name="Shang Y."/>
            <person name="Youmans B."/>
            <person name="Ayvaz T."/>
            <person name="Ross M."/>
            <person name="Santibanez J."/>
            <person name="Aqrawi P."/>
            <person name="Gross S."/>
            <person name="Joshi V."/>
            <person name="Fowler G."/>
            <person name="Nazareth L."/>
            <person name="Reid J."/>
            <person name="Worley K."/>
            <person name="Petrosino J."/>
            <person name="Highlander S."/>
            <person name="Gibbs R."/>
        </authorList>
    </citation>
    <scope>NUCLEOTIDE SEQUENCE [LARGE SCALE GENOMIC DNA]</scope>
    <source>
        <strain evidence="1 2">DSM 15829</strain>
    </source>
</reference>
<name>F1T4E1_9ACTN</name>